<keyword evidence="1" id="KW-1133">Transmembrane helix</keyword>
<keyword evidence="1" id="KW-0812">Transmembrane</keyword>
<organism evidence="3 4">
    <name type="scientific">Rhizophagus irregularis (strain DAOM 181602 / DAOM 197198 / MUCL 43194)</name>
    <name type="common">Arbuscular mycorrhizal fungus</name>
    <name type="synonym">Glomus intraradices</name>
    <dbReference type="NCBI Taxonomy" id="747089"/>
    <lineage>
        <taxon>Eukaryota</taxon>
        <taxon>Fungi</taxon>
        <taxon>Fungi incertae sedis</taxon>
        <taxon>Mucoromycota</taxon>
        <taxon>Glomeromycotina</taxon>
        <taxon>Glomeromycetes</taxon>
        <taxon>Glomerales</taxon>
        <taxon>Glomeraceae</taxon>
        <taxon>Rhizophagus</taxon>
    </lineage>
</organism>
<name>A0A2P4PT03_RHIID</name>
<reference evidence="3 4" key="1">
    <citation type="journal article" date="2013" name="Proc. Natl. Acad. Sci. U.S.A.">
        <title>Genome of an arbuscular mycorrhizal fungus provides insight into the oldest plant symbiosis.</title>
        <authorList>
            <person name="Tisserant E."/>
            <person name="Malbreil M."/>
            <person name="Kuo A."/>
            <person name="Kohler A."/>
            <person name="Symeonidi A."/>
            <person name="Balestrini R."/>
            <person name="Charron P."/>
            <person name="Duensing N."/>
            <person name="Frei Dit Frey N."/>
            <person name="Gianinazzi-Pearson V."/>
            <person name="Gilbert L.B."/>
            <person name="Handa Y."/>
            <person name="Herr J.R."/>
            <person name="Hijri M."/>
            <person name="Koul R."/>
            <person name="Kawaguchi M."/>
            <person name="Krajinski F."/>
            <person name="Lammers P.J."/>
            <person name="Masclaux F.G."/>
            <person name="Murat C."/>
            <person name="Morin E."/>
            <person name="Ndikumana S."/>
            <person name="Pagni M."/>
            <person name="Petitpierre D."/>
            <person name="Requena N."/>
            <person name="Rosikiewicz P."/>
            <person name="Riley R."/>
            <person name="Saito K."/>
            <person name="San Clemente H."/>
            <person name="Shapiro H."/>
            <person name="van Tuinen D."/>
            <person name="Becard G."/>
            <person name="Bonfante P."/>
            <person name="Paszkowski U."/>
            <person name="Shachar-Hill Y.Y."/>
            <person name="Tuskan G.A."/>
            <person name="Young P.W."/>
            <person name="Sanders I.R."/>
            <person name="Henrissat B."/>
            <person name="Rensing S.A."/>
            <person name="Grigoriev I.V."/>
            <person name="Corradi N."/>
            <person name="Roux C."/>
            <person name="Martin F."/>
        </authorList>
    </citation>
    <scope>NUCLEOTIDE SEQUENCE [LARGE SCALE GENOMIC DNA]</scope>
    <source>
        <strain evidence="3 4">DAOM 197198</strain>
    </source>
</reference>
<sequence length="65" mass="7226">MMYSKILLIFLSLVVTPPLIFSKNLDISLISFCKISISFLLFSSLAIIIINCKSLTILSKSVINC</sequence>
<protein>
    <submittedName>
        <fullName evidence="3">Uncharacterized protein</fullName>
    </submittedName>
</protein>
<evidence type="ECO:0000313" key="3">
    <source>
        <dbReference type="EMBL" id="POG68507.1"/>
    </source>
</evidence>
<comment type="caution">
    <text evidence="3">The sequence shown here is derived from an EMBL/GenBank/DDBJ whole genome shotgun (WGS) entry which is preliminary data.</text>
</comment>
<dbReference type="Proteomes" id="UP000018888">
    <property type="component" value="Unassembled WGS sequence"/>
</dbReference>
<keyword evidence="2" id="KW-0732">Signal</keyword>
<accession>A0A2P4PT03</accession>
<gene>
    <name evidence="3" type="ORF">GLOIN_2v1636007</name>
</gene>
<dbReference type="AlphaFoldDB" id="A0A2P4PT03"/>
<evidence type="ECO:0000256" key="1">
    <source>
        <dbReference type="SAM" id="Phobius"/>
    </source>
</evidence>
<feature type="transmembrane region" description="Helical" evidence="1">
    <location>
        <begin position="32"/>
        <end position="50"/>
    </location>
</feature>
<dbReference type="EMBL" id="AUPC02000151">
    <property type="protein sequence ID" value="POG68507.1"/>
    <property type="molecule type" value="Genomic_DNA"/>
</dbReference>
<keyword evidence="4" id="KW-1185">Reference proteome</keyword>
<keyword evidence="1" id="KW-0472">Membrane</keyword>
<evidence type="ECO:0000256" key="2">
    <source>
        <dbReference type="SAM" id="SignalP"/>
    </source>
</evidence>
<proteinExistence type="predicted"/>
<evidence type="ECO:0000313" key="4">
    <source>
        <dbReference type="Proteomes" id="UP000018888"/>
    </source>
</evidence>
<feature type="signal peptide" evidence="2">
    <location>
        <begin position="1"/>
        <end position="22"/>
    </location>
</feature>
<feature type="chain" id="PRO_5015160379" evidence="2">
    <location>
        <begin position="23"/>
        <end position="65"/>
    </location>
</feature>
<reference evidence="3 4" key="2">
    <citation type="journal article" date="2018" name="New Phytol.">
        <title>High intraspecific genome diversity in the model arbuscular mycorrhizal symbiont Rhizophagus irregularis.</title>
        <authorList>
            <person name="Chen E.C.H."/>
            <person name="Morin E."/>
            <person name="Beaudet D."/>
            <person name="Noel J."/>
            <person name="Yildirir G."/>
            <person name="Ndikumana S."/>
            <person name="Charron P."/>
            <person name="St-Onge C."/>
            <person name="Giorgi J."/>
            <person name="Kruger M."/>
            <person name="Marton T."/>
            <person name="Ropars J."/>
            <person name="Grigoriev I.V."/>
            <person name="Hainaut M."/>
            <person name="Henrissat B."/>
            <person name="Roux C."/>
            <person name="Martin F."/>
            <person name="Corradi N."/>
        </authorList>
    </citation>
    <scope>NUCLEOTIDE SEQUENCE [LARGE SCALE GENOMIC DNA]</scope>
    <source>
        <strain evidence="3 4">DAOM 197198</strain>
    </source>
</reference>